<protein>
    <submittedName>
        <fullName evidence="1">Uncharacterized protein m716L</fullName>
    </submittedName>
</protein>
<evidence type="ECO:0000313" key="1">
    <source>
        <dbReference type="EMBL" id="ABT14270.1"/>
    </source>
</evidence>
<proteinExistence type="predicted"/>
<reference evidence="1 2" key="1">
    <citation type="journal article" date="2007" name="Virology">
        <title>Sequence and annotation of the 314-kb MT325 and the 321-kb FR483 viruses that infect Chlorella Pbi.</title>
        <authorList>
            <person name="Fitzgerald L.A."/>
            <person name="Graves M.V."/>
            <person name="Li X."/>
            <person name="Feldblyum T."/>
            <person name="Hartigan J."/>
            <person name="Van Etten J.L."/>
        </authorList>
    </citation>
    <scope>NUCLEOTIDE SEQUENCE [LARGE SCALE GENOMIC DNA]</scope>
    <source>
        <strain evidence="1 2">MT325</strain>
    </source>
</reference>
<name>A7IV96_PBCVM</name>
<gene>
    <name evidence="1" type="primary">m716L</name>
    <name evidence="1" type="ORF">MT325_m716L</name>
</gene>
<evidence type="ECO:0000313" key="2">
    <source>
        <dbReference type="Proteomes" id="UP000246715"/>
    </source>
</evidence>
<organismHost>
    <name type="scientific">Paramecium bursaria</name>
    <dbReference type="NCBI Taxonomy" id="74790"/>
</organismHost>
<organism evidence="1 2">
    <name type="scientific">Paramecium bursaria Chlorella virus MT325</name>
    <name type="common">PBCV-MT325</name>
    <dbReference type="NCBI Taxonomy" id="346932"/>
    <lineage>
        <taxon>Viruses</taxon>
        <taxon>Varidnaviria</taxon>
        <taxon>Bamfordvirae</taxon>
        <taxon>Nucleocytoviricota</taxon>
        <taxon>Megaviricetes</taxon>
        <taxon>Algavirales</taxon>
        <taxon>Phycodnaviridae</taxon>
        <taxon>Chlorovirus</taxon>
        <taxon>Chlorovirus conductrix</taxon>
        <taxon>Paramecium bursaria Chlorella virus A1</taxon>
    </lineage>
</organism>
<sequence length="95" mass="10823">MFELDIAYISGVFSYGKSHPCTRPGAAWRRISDISFFPLAIVSCSKLKPYVSGGYCRTNLENNLMSSLLMVSTINFILYISNKIKLIIYRRLFIS</sequence>
<accession>A7IV96</accession>
<dbReference type="EMBL" id="DQ491001">
    <property type="protein sequence ID" value="ABT14270.1"/>
    <property type="molecule type" value="Genomic_DNA"/>
</dbReference>
<dbReference type="Proteomes" id="UP000246715">
    <property type="component" value="Segment"/>
</dbReference>